<name>A0A0F9A2K8_9ZZZZ</name>
<evidence type="ECO:0000313" key="1">
    <source>
        <dbReference type="EMBL" id="KKL03715.1"/>
    </source>
</evidence>
<sequence length="116" mass="12655">VAASKFNTELTGLEAQATAHRDTVLSQNAATRATFQNLSDQHNMAMLDYTSETYISGYPMAINDLQAQHMLLGDFMKSDQGQKMIDLMREQGQWAQIGGIINAVLEGGKIAFGMLG</sequence>
<dbReference type="EMBL" id="LAZR01044820">
    <property type="protein sequence ID" value="KKL03715.1"/>
    <property type="molecule type" value="Genomic_DNA"/>
</dbReference>
<dbReference type="AlphaFoldDB" id="A0A0F9A2K8"/>
<proteinExistence type="predicted"/>
<feature type="non-terminal residue" evidence="1">
    <location>
        <position position="1"/>
    </location>
</feature>
<organism evidence="1">
    <name type="scientific">marine sediment metagenome</name>
    <dbReference type="NCBI Taxonomy" id="412755"/>
    <lineage>
        <taxon>unclassified sequences</taxon>
        <taxon>metagenomes</taxon>
        <taxon>ecological metagenomes</taxon>
    </lineage>
</organism>
<reference evidence="1" key="1">
    <citation type="journal article" date="2015" name="Nature">
        <title>Complex archaea that bridge the gap between prokaryotes and eukaryotes.</title>
        <authorList>
            <person name="Spang A."/>
            <person name="Saw J.H."/>
            <person name="Jorgensen S.L."/>
            <person name="Zaremba-Niedzwiedzka K."/>
            <person name="Martijn J."/>
            <person name="Lind A.E."/>
            <person name="van Eijk R."/>
            <person name="Schleper C."/>
            <person name="Guy L."/>
            <person name="Ettema T.J."/>
        </authorList>
    </citation>
    <scope>NUCLEOTIDE SEQUENCE</scope>
</reference>
<comment type="caution">
    <text evidence="1">The sequence shown here is derived from an EMBL/GenBank/DDBJ whole genome shotgun (WGS) entry which is preliminary data.</text>
</comment>
<gene>
    <name evidence="1" type="ORF">LCGC14_2623360</name>
</gene>
<accession>A0A0F9A2K8</accession>
<protein>
    <submittedName>
        <fullName evidence="1">Uncharacterized protein</fullName>
    </submittedName>
</protein>